<comment type="subcellular location">
    <subcellularLocation>
        <location evidence="1">Membrane</location>
        <topology evidence="1">Multi-pass membrane protein</topology>
    </subcellularLocation>
</comment>
<protein>
    <recommendedName>
        <fullName evidence="6">EamA domain-containing protein</fullName>
    </recommendedName>
</protein>
<dbReference type="Proteomes" id="UP000244898">
    <property type="component" value="Unassembled WGS sequence"/>
</dbReference>
<dbReference type="SUPFAM" id="SSF103481">
    <property type="entry name" value="Multidrug resistance efflux transporter EmrE"/>
    <property type="match status" value="2"/>
</dbReference>
<accession>A0A2R8C7F8</accession>
<dbReference type="InterPro" id="IPR050638">
    <property type="entry name" value="AA-Vitamin_Transporters"/>
</dbReference>
<keyword evidence="8" id="KW-1185">Reference proteome</keyword>
<dbReference type="EMBL" id="ONZG01000004">
    <property type="protein sequence ID" value="SPJ28345.1"/>
    <property type="molecule type" value="Genomic_DNA"/>
</dbReference>
<evidence type="ECO:0000256" key="2">
    <source>
        <dbReference type="ARBA" id="ARBA00022692"/>
    </source>
</evidence>
<feature type="transmembrane region" description="Helical" evidence="5">
    <location>
        <begin position="191"/>
        <end position="210"/>
    </location>
</feature>
<reference evidence="8" key="1">
    <citation type="submission" date="2018-03" db="EMBL/GenBank/DDBJ databases">
        <authorList>
            <person name="Rodrigo-Torres L."/>
            <person name="Arahal R. D."/>
            <person name="Lucena T."/>
        </authorList>
    </citation>
    <scope>NUCLEOTIDE SEQUENCE [LARGE SCALE GENOMIC DNA]</scope>
    <source>
        <strain evidence="8">CECT 7615</strain>
    </source>
</reference>
<feature type="domain" description="EamA" evidence="6">
    <location>
        <begin position="134"/>
        <end position="264"/>
    </location>
</feature>
<keyword evidence="2 5" id="KW-0812">Transmembrane</keyword>
<evidence type="ECO:0000256" key="4">
    <source>
        <dbReference type="ARBA" id="ARBA00023136"/>
    </source>
</evidence>
<dbReference type="PANTHER" id="PTHR32322:SF9">
    <property type="entry name" value="AMINO-ACID METABOLITE EFFLUX PUMP-RELATED"/>
    <property type="match status" value="1"/>
</dbReference>
<organism evidence="7 8">
    <name type="scientific">Falsiruegeria mediterranea M17</name>
    <dbReference type="NCBI Taxonomy" id="1200281"/>
    <lineage>
        <taxon>Bacteria</taxon>
        <taxon>Pseudomonadati</taxon>
        <taxon>Pseudomonadota</taxon>
        <taxon>Alphaproteobacteria</taxon>
        <taxon>Rhodobacterales</taxon>
        <taxon>Roseobacteraceae</taxon>
        <taxon>Falsiruegeria</taxon>
    </lineage>
</organism>
<keyword evidence="3 5" id="KW-1133">Transmembrane helix</keyword>
<dbReference type="InterPro" id="IPR037185">
    <property type="entry name" value="EmrE-like"/>
</dbReference>
<dbReference type="Pfam" id="PF00892">
    <property type="entry name" value="EamA"/>
    <property type="match status" value="1"/>
</dbReference>
<feature type="transmembrane region" description="Helical" evidence="5">
    <location>
        <begin position="23"/>
        <end position="43"/>
    </location>
</feature>
<dbReference type="PANTHER" id="PTHR32322">
    <property type="entry name" value="INNER MEMBRANE TRANSPORTER"/>
    <property type="match status" value="1"/>
</dbReference>
<feature type="transmembrane region" description="Helical" evidence="5">
    <location>
        <begin position="217"/>
        <end position="239"/>
    </location>
</feature>
<feature type="transmembrane region" description="Helical" evidence="5">
    <location>
        <begin position="106"/>
        <end position="124"/>
    </location>
</feature>
<feature type="transmembrane region" description="Helical" evidence="5">
    <location>
        <begin position="55"/>
        <end position="74"/>
    </location>
</feature>
<dbReference type="InterPro" id="IPR000620">
    <property type="entry name" value="EamA_dom"/>
</dbReference>
<feature type="transmembrane region" description="Helical" evidence="5">
    <location>
        <begin position="164"/>
        <end position="185"/>
    </location>
</feature>
<evidence type="ECO:0000259" key="6">
    <source>
        <dbReference type="Pfam" id="PF00892"/>
    </source>
</evidence>
<name>A0A2R8C7F8_9RHOB</name>
<gene>
    <name evidence="7" type="ORF">TRM7615_01844</name>
</gene>
<feature type="transmembrane region" description="Helical" evidence="5">
    <location>
        <begin position="130"/>
        <end position="152"/>
    </location>
</feature>
<evidence type="ECO:0000256" key="3">
    <source>
        <dbReference type="ARBA" id="ARBA00022989"/>
    </source>
</evidence>
<dbReference type="AlphaFoldDB" id="A0A2R8C7F8"/>
<keyword evidence="4 5" id="KW-0472">Membrane</keyword>
<evidence type="ECO:0000313" key="7">
    <source>
        <dbReference type="EMBL" id="SPJ28345.1"/>
    </source>
</evidence>
<sequence>MVAFASNSILNRFAVDSGSIDPGSFAIVRVLAGAVTLVLLVLLRRGQMEFFSGRRLTGGGALSLYLVGFSLAYLTLDAGVGALILFGVVQMTMFAVTALTGTPPTARQLTGAGVAFAGLSWVLWPSEGALVDLSGAALMTAAGVGWGFYTLVGRQEQDALSGTAANFVVALPLTLACILVISDVWTLSAKGIALAILSGAVTSGLGYALWYRVLPHLAAAVAGTVQLSVPIIALLSGALLLGEALSFDLLLGAMLVLGGIALASTKPKR</sequence>
<dbReference type="GO" id="GO:0016020">
    <property type="term" value="C:membrane"/>
    <property type="evidence" value="ECO:0007669"/>
    <property type="project" value="UniProtKB-SubCell"/>
</dbReference>
<evidence type="ECO:0000256" key="1">
    <source>
        <dbReference type="ARBA" id="ARBA00004141"/>
    </source>
</evidence>
<evidence type="ECO:0000313" key="8">
    <source>
        <dbReference type="Proteomes" id="UP000244898"/>
    </source>
</evidence>
<evidence type="ECO:0000256" key="5">
    <source>
        <dbReference type="SAM" id="Phobius"/>
    </source>
</evidence>
<proteinExistence type="predicted"/>
<feature type="transmembrane region" description="Helical" evidence="5">
    <location>
        <begin position="245"/>
        <end position="263"/>
    </location>
</feature>
<feature type="transmembrane region" description="Helical" evidence="5">
    <location>
        <begin position="80"/>
        <end position="99"/>
    </location>
</feature>